<dbReference type="SUPFAM" id="SSF53756">
    <property type="entry name" value="UDP-Glycosyltransferase/glycogen phosphorylase"/>
    <property type="match status" value="1"/>
</dbReference>
<name>A0A376FI58_ENTAS</name>
<protein>
    <submittedName>
        <fullName evidence="2">RfaB</fullName>
    </submittedName>
</protein>
<proteinExistence type="predicted"/>
<dbReference type="AlphaFoldDB" id="A0A376FI58"/>
<feature type="domain" description="Glycosyltransferase subfamily 4-like N-terminal" evidence="1">
    <location>
        <begin position="13"/>
        <end position="123"/>
    </location>
</feature>
<accession>A0A376FI58</accession>
<dbReference type="Proteomes" id="UP000255163">
    <property type="component" value="Unassembled WGS sequence"/>
</dbReference>
<gene>
    <name evidence="2" type="primary">rfaB_2</name>
    <name evidence="2" type="ORF">NCTC12123_04533</name>
</gene>
<dbReference type="InterPro" id="IPR028098">
    <property type="entry name" value="Glyco_trans_4-like_N"/>
</dbReference>
<sequence>MRILMIIDGLPGGGAEKTVLTLSRGLIEMGHQVSLFSLRKVCDYAIPEGIDYQVVQDTCKKPWRKLTEIPRRAQLLDQAIERAERSGKFDVVFSHLHKTDRIVAHCRALERDKVWFCVHGMFLVFLSSPSQRTFALV</sequence>
<dbReference type="GO" id="GO:0016757">
    <property type="term" value="F:glycosyltransferase activity"/>
    <property type="evidence" value="ECO:0007669"/>
    <property type="project" value="UniProtKB-ARBA"/>
</dbReference>
<evidence type="ECO:0000313" key="3">
    <source>
        <dbReference type="Proteomes" id="UP000255163"/>
    </source>
</evidence>
<organism evidence="2 3">
    <name type="scientific">Enterobacter asburiae</name>
    <dbReference type="NCBI Taxonomy" id="61645"/>
    <lineage>
        <taxon>Bacteria</taxon>
        <taxon>Pseudomonadati</taxon>
        <taxon>Pseudomonadota</taxon>
        <taxon>Gammaproteobacteria</taxon>
        <taxon>Enterobacterales</taxon>
        <taxon>Enterobacteriaceae</taxon>
        <taxon>Enterobacter</taxon>
        <taxon>Enterobacter cloacae complex</taxon>
    </lineage>
</organism>
<evidence type="ECO:0000259" key="1">
    <source>
        <dbReference type="Pfam" id="PF13439"/>
    </source>
</evidence>
<dbReference type="EMBL" id="UFYI01000007">
    <property type="protein sequence ID" value="STD24649.1"/>
    <property type="molecule type" value="Genomic_DNA"/>
</dbReference>
<dbReference type="Pfam" id="PF13439">
    <property type="entry name" value="Glyco_transf_4"/>
    <property type="match status" value="1"/>
</dbReference>
<reference evidence="2 3" key="1">
    <citation type="submission" date="2018-06" db="EMBL/GenBank/DDBJ databases">
        <authorList>
            <consortium name="Pathogen Informatics"/>
            <person name="Doyle S."/>
        </authorList>
    </citation>
    <scope>NUCLEOTIDE SEQUENCE [LARGE SCALE GENOMIC DNA]</scope>
    <source>
        <strain evidence="2 3">NCTC12123</strain>
    </source>
</reference>
<evidence type="ECO:0000313" key="2">
    <source>
        <dbReference type="EMBL" id="STD24649.1"/>
    </source>
</evidence>
<dbReference type="Gene3D" id="3.40.50.2000">
    <property type="entry name" value="Glycogen Phosphorylase B"/>
    <property type="match status" value="1"/>
</dbReference>